<dbReference type="GO" id="GO:0005737">
    <property type="term" value="C:cytoplasm"/>
    <property type="evidence" value="ECO:0007669"/>
    <property type="project" value="UniProtKB-ARBA"/>
</dbReference>
<evidence type="ECO:0000256" key="2">
    <source>
        <dbReference type="ARBA" id="ARBA00022730"/>
    </source>
</evidence>
<evidence type="ECO:0000256" key="1">
    <source>
        <dbReference type="ARBA" id="ARBA00008563"/>
    </source>
</evidence>
<reference evidence="7" key="1">
    <citation type="submission" date="2018-05" db="EMBL/GenBank/DDBJ databases">
        <authorList>
            <person name="Lanie J.A."/>
            <person name="Ng W.-L."/>
            <person name="Kazmierczak K.M."/>
            <person name="Andrzejewski T.M."/>
            <person name="Davidsen T.M."/>
            <person name="Wayne K.J."/>
            <person name="Tettelin H."/>
            <person name="Glass J.I."/>
            <person name="Rusch D."/>
            <person name="Podicherti R."/>
            <person name="Tsui H.-C.T."/>
            <person name="Winkler M.E."/>
        </authorList>
    </citation>
    <scope>NUCLEOTIDE SEQUENCE</scope>
</reference>
<organism evidence="7">
    <name type="scientific">marine metagenome</name>
    <dbReference type="NCBI Taxonomy" id="408172"/>
    <lineage>
        <taxon>unclassified sequences</taxon>
        <taxon>metagenomes</taxon>
        <taxon>ecological metagenomes</taxon>
    </lineage>
</organism>
<keyword evidence="4" id="KW-0689">Ribosomal protein</keyword>
<dbReference type="GO" id="GO:0006412">
    <property type="term" value="P:translation"/>
    <property type="evidence" value="ECO:0007669"/>
    <property type="project" value="InterPro"/>
</dbReference>
<accession>A0A381TBP1</accession>
<dbReference type="PANTHER" id="PTHR21349">
    <property type="entry name" value="50S RIBOSOMAL PROTEIN L21"/>
    <property type="match status" value="1"/>
</dbReference>
<dbReference type="InterPro" id="IPR001787">
    <property type="entry name" value="Ribosomal_bL21"/>
</dbReference>
<dbReference type="PROSITE" id="PS01169">
    <property type="entry name" value="RIBOSOMAL_L21"/>
    <property type="match status" value="1"/>
</dbReference>
<keyword evidence="2" id="KW-0699">rRNA-binding</keyword>
<dbReference type="Pfam" id="PF00829">
    <property type="entry name" value="Ribosomal_L21p"/>
    <property type="match status" value="1"/>
</dbReference>
<protein>
    <recommendedName>
        <fullName evidence="8">50S ribosomal protein L21</fullName>
    </recommendedName>
</protein>
<dbReference type="SUPFAM" id="SSF141091">
    <property type="entry name" value="L21p-like"/>
    <property type="match status" value="1"/>
</dbReference>
<evidence type="ECO:0000256" key="6">
    <source>
        <dbReference type="SAM" id="MobiDB-lite"/>
    </source>
</evidence>
<dbReference type="GO" id="GO:0003735">
    <property type="term" value="F:structural constituent of ribosome"/>
    <property type="evidence" value="ECO:0007669"/>
    <property type="project" value="InterPro"/>
</dbReference>
<name>A0A381TBP1_9ZZZZ</name>
<gene>
    <name evidence="7" type="ORF">METZ01_LOCUS65872</name>
</gene>
<dbReference type="NCBIfam" id="TIGR00061">
    <property type="entry name" value="L21"/>
    <property type="match status" value="1"/>
</dbReference>
<dbReference type="InterPro" id="IPR036164">
    <property type="entry name" value="bL21-like_sf"/>
</dbReference>
<dbReference type="PANTHER" id="PTHR21349:SF0">
    <property type="entry name" value="LARGE RIBOSOMAL SUBUNIT PROTEIN BL21M"/>
    <property type="match status" value="1"/>
</dbReference>
<dbReference type="HAMAP" id="MF_01363">
    <property type="entry name" value="Ribosomal_bL21"/>
    <property type="match status" value="1"/>
</dbReference>
<dbReference type="GO" id="GO:1990904">
    <property type="term" value="C:ribonucleoprotein complex"/>
    <property type="evidence" value="ECO:0007669"/>
    <property type="project" value="UniProtKB-KW"/>
</dbReference>
<dbReference type="AlphaFoldDB" id="A0A381TBP1"/>
<dbReference type="InterPro" id="IPR018258">
    <property type="entry name" value="Ribosomal_bL21_CS"/>
</dbReference>
<keyword evidence="3" id="KW-0694">RNA-binding</keyword>
<evidence type="ECO:0000256" key="5">
    <source>
        <dbReference type="ARBA" id="ARBA00023274"/>
    </source>
</evidence>
<dbReference type="EMBL" id="UINC01004260">
    <property type="protein sequence ID" value="SVA13018.1"/>
    <property type="molecule type" value="Genomic_DNA"/>
</dbReference>
<keyword evidence="5" id="KW-0687">Ribonucleoprotein</keyword>
<dbReference type="GO" id="GO:0005840">
    <property type="term" value="C:ribosome"/>
    <property type="evidence" value="ECO:0007669"/>
    <property type="project" value="UniProtKB-KW"/>
</dbReference>
<dbReference type="InterPro" id="IPR028909">
    <property type="entry name" value="bL21-like"/>
</dbReference>
<sequence length="126" mass="14123">MYAIVNISGKQYKATEGARLRVPRQSGDSGAKLSFDDILLISNSDSTQVGKPNVSGAKVTATILNHGRERKILVYKKKRRKGYQRKNGHRQWYTEVEVQKIQLSTTKKKAAPKKTAKPKPAAKEKE</sequence>
<evidence type="ECO:0000313" key="7">
    <source>
        <dbReference type="EMBL" id="SVA13018.1"/>
    </source>
</evidence>
<evidence type="ECO:0000256" key="3">
    <source>
        <dbReference type="ARBA" id="ARBA00022884"/>
    </source>
</evidence>
<evidence type="ECO:0008006" key="8">
    <source>
        <dbReference type="Google" id="ProtNLM"/>
    </source>
</evidence>
<proteinExistence type="inferred from homology"/>
<evidence type="ECO:0000256" key="4">
    <source>
        <dbReference type="ARBA" id="ARBA00022980"/>
    </source>
</evidence>
<feature type="region of interest" description="Disordered" evidence="6">
    <location>
        <begin position="103"/>
        <end position="126"/>
    </location>
</feature>
<feature type="compositionally biased region" description="Basic residues" evidence="6">
    <location>
        <begin position="106"/>
        <end position="117"/>
    </location>
</feature>
<dbReference type="GO" id="GO:0019843">
    <property type="term" value="F:rRNA binding"/>
    <property type="evidence" value="ECO:0007669"/>
    <property type="project" value="UniProtKB-KW"/>
</dbReference>
<comment type="similarity">
    <text evidence="1">Belongs to the bacterial ribosomal protein bL21 family.</text>
</comment>